<gene>
    <name evidence="2" type="ORF">WG66_20114</name>
</gene>
<feature type="coiled-coil region" evidence="1">
    <location>
        <begin position="334"/>
        <end position="403"/>
    </location>
</feature>
<comment type="caution">
    <text evidence="2">The sequence shown here is derived from an EMBL/GenBank/DDBJ whole genome shotgun (WGS) entry which is preliminary data.</text>
</comment>
<protein>
    <submittedName>
        <fullName evidence="2">Uncharacterized protein</fullName>
    </submittedName>
</protein>
<evidence type="ECO:0000256" key="1">
    <source>
        <dbReference type="SAM" id="Coils"/>
    </source>
</evidence>
<name>A0A0W0ET86_MONRR</name>
<dbReference type="Proteomes" id="UP000054988">
    <property type="component" value="Unassembled WGS sequence"/>
</dbReference>
<reference evidence="2 3" key="1">
    <citation type="submission" date="2015-12" db="EMBL/GenBank/DDBJ databases">
        <title>Draft genome sequence of Moniliophthora roreri, the causal agent of frosty pod rot of cacao.</title>
        <authorList>
            <person name="Aime M.C."/>
            <person name="Diaz-Valderrama J.R."/>
            <person name="Kijpornyongpan T."/>
            <person name="Phillips-Mora W."/>
        </authorList>
    </citation>
    <scope>NUCLEOTIDE SEQUENCE [LARGE SCALE GENOMIC DNA]</scope>
    <source>
        <strain evidence="2 3">MCA 2952</strain>
    </source>
</reference>
<dbReference type="AlphaFoldDB" id="A0A0W0ET86"/>
<proteinExistence type="predicted"/>
<feature type="coiled-coil region" evidence="1">
    <location>
        <begin position="186"/>
        <end position="213"/>
    </location>
</feature>
<evidence type="ECO:0000313" key="2">
    <source>
        <dbReference type="EMBL" id="KTB27310.1"/>
    </source>
</evidence>
<organism evidence="2 3">
    <name type="scientific">Moniliophthora roreri</name>
    <name type="common">Frosty pod rot fungus</name>
    <name type="synonym">Monilia roreri</name>
    <dbReference type="NCBI Taxonomy" id="221103"/>
    <lineage>
        <taxon>Eukaryota</taxon>
        <taxon>Fungi</taxon>
        <taxon>Dikarya</taxon>
        <taxon>Basidiomycota</taxon>
        <taxon>Agaricomycotina</taxon>
        <taxon>Agaricomycetes</taxon>
        <taxon>Agaricomycetidae</taxon>
        <taxon>Agaricales</taxon>
        <taxon>Marasmiineae</taxon>
        <taxon>Marasmiaceae</taxon>
        <taxon>Moniliophthora</taxon>
    </lineage>
</organism>
<accession>A0A0W0ET86</accession>
<keyword evidence="1" id="KW-0175">Coiled coil</keyword>
<evidence type="ECO:0000313" key="3">
    <source>
        <dbReference type="Proteomes" id="UP000054988"/>
    </source>
</evidence>
<dbReference type="EMBL" id="LATX01002557">
    <property type="protein sequence ID" value="KTB27310.1"/>
    <property type="molecule type" value="Genomic_DNA"/>
</dbReference>
<sequence>MPNSPSAANMCENPWCLLRVKASRVTRRITALGANELVGFGNVFVDTELKYLREDVVGKLENGMENGFTFVKILSNEDSDTDMDMVENYLCSKDTSDLSVSKERDFLSLANPNASTDQDVNATIPISNDSTYLKSIANKLDIIIATQRLTPDSEAARLEVLVLLKNTKDLENARCQRGASCTLGKLAEADKELEAQRIAAAKLSVELEEARRSVAERNTRIVHLTALLDTEKELKEVEFARLEADLTTERQHVQLARLVSEKSVLEGALASERQDSDLASVRSYVARLRREKARLDGALAAEKQTVMRLKTRESEHTSKVLGYQADLDAARAWIPELDEDIKTGEKRYARLQREKDKLDINPSSASQALEDERAKRLEYETELNDLKANVEASRTQYKESKLADRTAPAGALEIASFNSAPRLRLLFSTSKRNLPPSALYSYLAYGTHDRYQIVFLGFGIFHNAFIPQRL</sequence>